<evidence type="ECO:0000313" key="2">
    <source>
        <dbReference type="Proteomes" id="UP001060012"/>
    </source>
</evidence>
<accession>A0ABY5EAY0</accession>
<keyword evidence="2" id="KW-1185">Reference proteome</keyword>
<protein>
    <submittedName>
        <fullName evidence="1">Uncharacterized protein</fullName>
    </submittedName>
</protein>
<sequence length="85" mass="9544">MLKINGILLNIIDKSKYKNKEGLEIDTKAKVQVLVENKRANGSIVKELHTISIPDGKIPLYKDKVNKEVEIPVGIISEKHSFYGV</sequence>
<dbReference type="EMBL" id="CP100595">
    <property type="protein sequence ID" value="UTJ07880.1"/>
    <property type="molecule type" value="Genomic_DNA"/>
</dbReference>
<evidence type="ECO:0000313" key="1">
    <source>
        <dbReference type="EMBL" id="UTJ07880.1"/>
    </source>
</evidence>
<gene>
    <name evidence="1" type="ORF">NJU99_07220</name>
</gene>
<name>A0ABY5EAY0_9BACT</name>
<organism evidence="1 2">
    <name type="scientific">Arcobacter roscoffensis</name>
    <dbReference type="NCBI Taxonomy" id="2961520"/>
    <lineage>
        <taxon>Bacteria</taxon>
        <taxon>Pseudomonadati</taxon>
        <taxon>Campylobacterota</taxon>
        <taxon>Epsilonproteobacteria</taxon>
        <taxon>Campylobacterales</taxon>
        <taxon>Arcobacteraceae</taxon>
        <taxon>Arcobacter</taxon>
    </lineage>
</organism>
<dbReference type="RefSeq" id="WP_254578054.1">
    <property type="nucleotide sequence ID" value="NZ_CP100595.1"/>
</dbReference>
<dbReference type="Proteomes" id="UP001060012">
    <property type="component" value="Chromosome"/>
</dbReference>
<proteinExistence type="predicted"/>
<reference evidence="1" key="1">
    <citation type="submission" date="2022-07" db="EMBL/GenBank/DDBJ databases">
        <title>Arcobacter roscoffensis sp. nov., a marine bacterium isolated from coastal seawater collected from Roscoff, France.</title>
        <authorList>
            <person name="Pascual J."/>
            <person name="Lepeaux C."/>
            <person name="Methner A."/>
            <person name="Overmann J."/>
        </authorList>
    </citation>
    <scope>NUCLEOTIDE SEQUENCE</scope>
    <source>
        <strain evidence="1">ARW1-2F2</strain>
    </source>
</reference>